<feature type="transmembrane region" description="Helical" evidence="1">
    <location>
        <begin position="132"/>
        <end position="152"/>
    </location>
</feature>
<feature type="transmembrane region" description="Helical" evidence="1">
    <location>
        <begin position="234"/>
        <end position="254"/>
    </location>
</feature>
<feature type="transmembrane region" description="Helical" evidence="1">
    <location>
        <begin position="39"/>
        <end position="57"/>
    </location>
</feature>
<dbReference type="PIRSF" id="PIRSF036542">
    <property type="entry name" value="SpmA_SpmB"/>
    <property type="match status" value="1"/>
</dbReference>
<protein>
    <submittedName>
        <fullName evidence="3">Spore maturation protein</fullName>
    </submittedName>
</protein>
<accession>A0A2W5UE27</accession>
<feature type="transmembrane region" description="Helical" evidence="1">
    <location>
        <begin position="266"/>
        <end position="284"/>
    </location>
</feature>
<sequence length="441" mass="46407">MNWIFLALIVVSVLTGLFTGTMPKVTEATIKSSTTAVELAISLIGQMTLWLGLFGVVREAGLLRSVANGLKPVMARLFPEVPPEHPAMGAMIMNLAANVLGLGNAATPFGLKAMAELDKLNPRKGVATNSMALFLAINTSGVAVLPLGVVAVRAATGSKDPAGIIAPTLIATACSTICAIIAAKVLERRRFFAAEKYGTVDVDFAQRKEADAAQLARAEELAQLAPQTPLWRKLMSFGVLLAVIAALGFHVINFVGSGFDVTRDVLSNWLLPVLMLAIVTVGFGREVRVYEAFITAAKEGFQTCVAIIPFLVGMLVAIGMFRASGAMEVMVKALTPLVSPIGFPPEALPMALIRPLSGSGALAVMSDALKTYGPDSFLGYLFSVLNGGTETTFYVLAVYFGAVQVKSLRHALAACVVADFAGPLGAFFACKLFFSSAPLMS</sequence>
<gene>
    <name evidence="3" type="ORF">DI536_29065</name>
</gene>
<proteinExistence type="predicted"/>
<dbReference type="InterPro" id="IPR052549">
    <property type="entry name" value="SpmB"/>
</dbReference>
<feature type="transmembrane region" description="Helical" evidence="1">
    <location>
        <begin position="411"/>
        <end position="434"/>
    </location>
</feature>
<keyword evidence="1" id="KW-1133">Transmembrane helix</keyword>
<dbReference type="PANTHER" id="PTHR35793:SF2">
    <property type="entry name" value="INNER MEMBRANE PROTEIN YJIG"/>
    <property type="match status" value="1"/>
</dbReference>
<reference evidence="3 4" key="1">
    <citation type="submission" date="2017-08" db="EMBL/GenBank/DDBJ databases">
        <title>Infants hospitalized years apart are colonized by the same room-sourced microbial strains.</title>
        <authorList>
            <person name="Brooks B."/>
            <person name="Olm M.R."/>
            <person name="Firek B.A."/>
            <person name="Baker R."/>
            <person name="Thomas B.C."/>
            <person name="Morowitz M.J."/>
            <person name="Banfield J.F."/>
        </authorList>
    </citation>
    <scope>NUCLEOTIDE SEQUENCE [LARGE SCALE GENOMIC DNA]</scope>
    <source>
        <strain evidence="3">S2_003_000_R2_14</strain>
    </source>
</reference>
<feature type="domain" description="Nucleoside transporter/FeoB GTPase Gate" evidence="2">
    <location>
        <begin position="306"/>
        <end position="403"/>
    </location>
</feature>
<keyword evidence="1" id="KW-0472">Membrane</keyword>
<dbReference type="GO" id="GO:0005886">
    <property type="term" value="C:plasma membrane"/>
    <property type="evidence" value="ECO:0007669"/>
    <property type="project" value="TreeGrafter"/>
</dbReference>
<dbReference type="InterPro" id="IPR011415">
    <property type="entry name" value="SpmA_SpmB"/>
</dbReference>
<keyword evidence="1" id="KW-0812">Transmembrane</keyword>
<dbReference type="AlphaFoldDB" id="A0A2W5UE27"/>
<dbReference type="PANTHER" id="PTHR35793">
    <property type="entry name" value="INNER MEMBRANE PROTEIN YJIG"/>
    <property type="match status" value="1"/>
</dbReference>
<evidence type="ECO:0000256" key="1">
    <source>
        <dbReference type="SAM" id="Phobius"/>
    </source>
</evidence>
<organism evidence="3 4">
    <name type="scientific">Archangium gephyra</name>
    <dbReference type="NCBI Taxonomy" id="48"/>
    <lineage>
        <taxon>Bacteria</taxon>
        <taxon>Pseudomonadati</taxon>
        <taxon>Myxococcota</taxon>
        <taxon>Myxococcia</taxon>
        <taxon>Myxococcales</taxon>
        <taxon>Cystobacterineae</taxon>
        <taxon>Archangiaceae</taxon>
        <taxon>Archangium</taxon>
    </lineage>
</organism>
<feature type="domain" description="Nucleoside transporter/FeoB GTPase Gate" evidence="2">
    <location>
        <begin position="41"/>
        <end position="150"/>
    </location>
</feature>
<evidence type="ECO:0000313" key="4">
    <source>
        <dbReference type="Proteomes" id="UP000249061"/>
    </source>
</evidence>
<feature type="transmembrane region" description="Helical" evidence="1">
    <location>
        <begin position="164"/>
        <end position="186"/>
    </location>
</feature>
<feature type="transmembrane region" description="Helical" evidence="1">
    <location>
        <begin position="305"/>
        <end position="327"/>
    </location>
</feature>
<dbReference type="InterPro" id="IPR011642">
    <property type="entry name" value="Gate_dom"/>
</dbReference>
<dbReference type="Proteomes" id="UP000249061">
    <property type="component" value="Unassembled WGS sequence"/>
</dbReference>
<comment type="caution">
    <text evidence="3">The sequence shown here is derived from an EMBL/GenBank/DDBJ whole genome shotgun (WGS) entry which is preliminary data.</text>
</comment>
<dbReference type="Pfam" id="PF07670">
    <property type="entry name" value="Gate"/>
    <property type="match status" value="2"/>
</dbReference>
<name>A0A2W5UE27_9BACT</name>
<evidence type="ECO:0000259" key="2">
    <source>
        <dbReference type="Pfam" id="PF07670"/>
    </source>
</evidence>
<dbReference type="EMBL" id="QFQP01000034">
    <property type="protein sequence ID" value="PZR07118.1"/>
    <property type="molecule type" value="Genomic_DNA"/>
</dbReference>
<feature type="transmembrane region" description="Helical" evidence="1">
    <location>
        <begin position="377"/>
        <end position="399"/>
    </location>
</feature>
<evidence type="ECO:0000313" key="3">
    <source>
        <dbReference type="EMBL" id="PZR07118.1"/>
    </source>
</evidence>